<evidence type="ECO:0000313" key="4">
    <source>
        <dbReference type="EMBL" id="OGL55133.1"/>
    </source>
</evidence>
<dbReference type="GO" id="GO:0008360">
    <property type="term" value="P:regulation of cell shape"/>
    <property type="evidence" value="ECO:0007669"/>
    <property type="project" value="UniProtKB-KW"/>
</dbReference>
<reference evidence="4 5" key="1">
    <citation type="journal article" date="2016" name="Nat. Commun.">
        <title>Thousands of microbial genomes shed light on interconnected biogeochemical processes in an aquifer system.</title>
        <authorList>
            <person name="Anantharaman K."/>
            <person name="Brown C.T."/>
            <person name="Hug L.A."/>
            <person name="Sharon I."/>
            <person name="Castelle C.J."/>
            <person name="Probst A.J."/>
            <person name="Thomas B.C."/>
            <person name="Singh A."/>
            <person name="Wilkins M.J."/>
            <person name="Karaoz U."/>
            <person name="Brodie E.L."/>
            <person name="Williams K.H."/>
            <person name="Hubbard S.S."/>
            <person name="Banfield J.F."/>
        </authorList>
    </citation>
    <scope>NUCLEOTIDE SEQUENCE [LARGE SCALE GENOMIC DNA]</scope>
</reference>
<dbReference type="InterPro" id="IPR015946">
    <property type="entry name" value="KH_dom-like_a/b"/>
</dbReference>
<dbReference type="PANTHER" id="PTHR34654:SF1">
    <property type="entry name" value="RNA-BINDING PROTEIN KHPA"/>
    <property type="match status" value="1"/>
</dbReference>
<comment type="similarity">
    <text evidence="3">Belongs to the KhpA RNA-binding protein family.</text>
</comment>
<keyword evidence="3" id="KW-0133">Cell shape</keyword>
<dbReference type="AlphaFoldDB" id="A0A1F7SMY0"/>
<gene>
    <name evidence="3" type="primary">khpA</name>
    <name evidence="4" type="ORF">A3G31_02740</name>
</gene>
<keyword evidence="1 3" id="KW-0963">Cytoplasm</keyword>
<evidence type="ECO:0000256" key="3">
    <source>
        <dbReference type="HAMAP-Rule" id="MF_00088"/>
    </source>
</evidence>
<evidence type="ECO:0000313" key="5">
    <source>
        <dbReference type="Proteomes" id="UP000178082"/>
    </source>
</evidence>
<evidence type="ECO:0000256" key="2">
    <source>
        <dbReference type="ARBA" id="ARBA00022884"/>
    </source>
</evidence>
<comment type="caution">
    <text evidence="4">The sequence shown here is derived from an EMBL/GenBank/DDBJ whole genome shotgun (WGS) entry which is preliminary data.</text>
</comment>
<comment type="function">
    <text evidence="3">A probable RNA chaperone. Forms a complex with KhpB which binds to cellular RNA and controls its expression. Plays a role in peptidoglycan (PG) homeostasis and cell length regulation.</text>
</comment>
<dbReference type="CDD" id="cd22533">
    <property type="entry name" value="KH-II_YlqC-like"/>
    <property type="match status" value="1"/>
</dbReference>
<dbReference type="Gene3D" id="3.30.300.20">
    <property type="match status" value="1"/>
</dbReference>
<keyword evidence="2 3" id="KW-0694">RNA-binding</keyword>
<sequence length="76" mass="8556">MKDFIAFLAQSLVDNPDKIEVMELGEGRTRVIELKVAQEDFGRIIGRKGRTVNAIRTLLDAASIKMKKNIVLEVIE</sequence>
<comment type="subcellular location">
    <subcellularLocation>
        <location evidence="3">Cytoplasm</location>
    </subcellularLocation>
</comment>
<dbReference type="GO" id="GO:0005737">
    <property type="term" value="C:cytoplasm"/>
    <property type="evidence" value="ECO:0007669"/>
    <property type="project" value="UniProtKB-SubCell"/>
</dbReference>
<proteinExistence type="inferred from homology"/>
<dbReference type="InterPro" id="IPR020627">
    <property type="entry name" value="KhpA"/>
</dbReference>
<accession>A0A1F7SMY0</accession>
<name>A0A1F7SMY0_9BACT</name>
<comment type="subunit">
    <text evidence="3">Forms a complex with KhpB.</text>
</comment>
<dbReference type="Pfam" id="PF13083">
    <property type="entry name" value="KH_KhpA-B"/>
    <property type="match status" value="1"/>
</dbReference>
<protein>
    <recommendedName>
        <fullName evidence="3">RNA-binding protein KhpA</fullName>
    </recommendedName>
    <alternativeName>
        <fullName evidence="3">KH-domain protein A</fullName>
    </alternativeName>
</protein>
<dbReference type="STRING" id="1817883.A3G31_02740"/>
<dbReference type="EMBL" id="MGDI01000004">
    <property type="protein sequence ID" value="OGL55133.1"/>
    <property type="molecule type" value="Genomic_DNA"/>
</dbReference>
<dbReference type="PROSITE" id="PS50084">
    <property type="entry name" value="KH_TYPE_1"/>
    <property type="match status" value="1"/>
</dbReference>
<dbReference type="GO" id="GO:0003723">
    <property type="term" value="F:RNA binding"/>
    <property type="evidence" value="ECO:0007669"/>
    <property type="project" value="UniProtKB-UniRule"/>
</dbReference>
<dbReference type="SUPFAM" id="SSF54814">
    <property type="entry name" value="Prokaryotic type KH domain (KH-domain type II)"/>
    <property type="match status" value="1"/>
</dbReference>
<dbReference type="HAMAP" id="MF_00088">
    <property type="entry name" value="KhpA"/>
    <property type="match status" value="1"/>
</dbReference>
<dbReference type="Proteomes" id="UP000178082">
    <property type="component" value="Unassembled WGS sequence"/>
</dbReference>
<dbReference type="InterPro" id="IPR009019">
    <property type="entry name" value="KH_sf_prok-type"/>
</dbReference>
<dbReference type="GO" id="GO:0071555">
    <property type="term" value="P:cell wall organization"/>
    <property type="evidence" value="ECO:0007669"/>
    <property type="project" value="UniProtKB-KW"/>
</dbReference>
<keyword evidence="3" id="KW-0143">Chaperone</keyword>
<dbReference type="GO" id="GO:0009252">
    <property type="term" value="P:peptidoglycan biosynthetic process"/>
    <property type="evidence" value="ECO:0007669"/>
    <property type="project" value="UniProtKB-UniRule"/>
</dbReference>
<dbReference type="PANTHER" id="PTHR34654">
    <property type="entry name" value="UPF0109 PROTEIN SCO5592"/>
    <property type="match status" value="1"/>
</dbReference>
<keyword evidence="3" id="KW-0961">Cell wall biogenesis/degradation</keyword>
<organism evidence="4 5">
    <name type="scientific">Candidatus Schekmanbacteria bacterium RIFCSPLOWO2_12_FULL_38_15</name>
    <dbReference type="NCBI Taxonomy" id="1817883"/>
    <lineage>
        <taxon>Bacteria</taxon>
        <taxon>Candidatus Schekmaniibacteriota</taxon>
    </lineage>
</organism>
<evidence type="ECO:0000256" key="1">
    <source>
        <dbReference type="ARBA" id="ARBA00022490"/>
    </source>
</evidence>